<dbReference type="EMBL" id="SDMP01000009">
    <property type="protein sequence ID" value="RYR39358.1"/>
    <property type="molecule type" value="Genomic_DNA"/>
</dbReference>
<dbReference type="Proteomes" id="UP000289738">
    <property type="component" value="Chromosome A09"/>
</dbReference>
<proteinExistence type="predicted"/>
<protein>
    <recommendedName>
        <fullName evidence="3">Protein FAR1-RELATED SEQUENCE</fullName>
    </recommendedName>
</protein>
<comment type="caution">
    <text evidence="1">The sequence shown here is derived from an EMBL/GenBank/DDBJ whole genome shotgun (WGS) entry which is preliminary data.</text>
</comment>
<evidence type="ECO:0008006" key="3">
    <source>
        <dbReference type="Google" id="ProtNLM"/>
    </source>
</evidence>
<reference evidence="1 2" key="1">
    <citation type="submission" date="2019-01" db="EMBL/GenBank/DDBJ databases">
        <title>Sequencing of cultivated peanut Arachis hypogaea provides insights into genome evolution and oil improvement.</title>
        <authorList>
            <person name="Chen X."/>
        </authorList>
    </citation>
    <scope>NUCLEOTIDE SEQUENCE [LARGE SCALE GENOMIC DNA]</scope>
    <source>
        <strain evidence="2">cv. Fuhuasheng</strain>
        <tissue evidence="1">Leaves</tissue>
    </source>
</reference>
<sequence>MDKDRIGSLLEKRHQKEFLPINVYRCKGLLKCQQQFTYGKVNCITRSTQSALGFTAYEVVEQVSNSTFNKFVIIYGVISCEGILCHHSLSVLSFERVDKVVSKYILQHWSKNVKRRRIHIKSNQDEHLLEPRKYEELTGILPRAFDKIMAKMQEYQAKSKGCPKNRLGSNVEKKIANTSKKKKKATLSELNLLDGGSIIQSSSSLYHAQDMNYPGEDMSHYDRSFDV</sequence>
<organism evidence="1 2">
    <name type="scientific">Arachis hypogaea</name>
    <name type="common">Peanut</name>
    <dbReference type="NCBI Taxonomy" id="3818"/>
    <lineage>
        <taxon>Eukaryota</taxon>
        <taxon>Viridiplantae</taxon>
        <taxon>Streptophyta</taxon>
        <taxon>Embryophyta</taxon>
        <taxon>Tracheophyta</taxon>
        <taxon>Spermatophyta</taxon>
        <taxon>Magnoliopsida</taxon>
        <taxon>eudicotyledons</taxon>
        <taxon>Gunneridae</taxon>
        <taxon>Pentapetalae</taxon>
        <taxon>rosids</taxon>
        <taxon>fabids</taxon>
        <taxon>Fabales</taxon>
        <taxon>Fabaceae</taxon>
        <taxon>Papilionoideae</taxon>
        <taxon>50 kb inversion clade</taxon>
        <taxon>dalbergioids sensu lato</taxon>
        <taxon>Dalbergieae</taxon>
        <taxon>Pterocarpus clade</taxon>
        <taxon>Arachis</taxon>
    </lineage>
</organism>
<evidence type="ECO:0000313" key="2">
    <source>
        <dbReference type="Proteomes" id="UP000289738"/>
    </source>
</evidence>
<evidence type="ECO:0000313" key="1">
    <source>
        <dbReference type="EMBL" id="RYR39358.1"/>
    </source>
</evidence>
<keyword evidence="2" id="KW-1185">Reference proteome</keyword>
<gene>
    <name evidence="1" type="ORF">Ahy_A09g044864</name>
</gene>
<name>A0A445BKZ6_ARAHY</name>
<accession>A0A445BKZ6</accession>
<dbReference type="AlphaFoldDB" id="A0A445BKZ6"/>